<organism evidence="2 3">
    <name type="scientific">Pseudomonas oryzihabitans</name>
    <dbReference type="NCBI Taxonomy" id="47885"/>
    <lineage>
        <taxon>Bacteria</taxon>
        <taxon>Pseudomonadati</taxon>
        <taxon>Pseudomonadota</taxon>
        <taxon>Gammaproteobacteria</taxon>
        <taxon>Pseudomonadales</taxon>
        <taxon>Pseudomonadaceae</taxon>
        <taxon>Pseudomonas</taxon>
    </lineage>
</organism>
<proteinExistence type="predicted"/>
<dbReference type="GO" id="GO:0032259">
    <property type="term" value="P:methylation"/>
    <property type="evidence" value="ECO:0007669"/>
    <property type="project" value="UniProtKB-KW"/>
</dbReference>
<dbReference type="Pfam" id="PF08241">
    <property type="entry name" value="Methyltransf_11"/>
    <property type="match status" value="1"/>
</dbReference>
<dbReference type="RefSeq" id="WP_059315184.1">
    <property type="nucleotide sequence ID" value="NZ_CP013987.1"/>
</dbReference>
<dbReference type="PANTHER" id="PTHR43591">
    <property type="entry name" value="METHYLTRANSFERASE"/>
    <property type="match status" value="1"/>
</dbReference>
<feature type="domain" description="Methyltransferase type 11" evidence="1">
    <location>
        <begin position="48"/>
        <end position="144"/>
    </location>
</feature>
<dbReference type="InterPro" id="IPR029063">
    <property type="entry name" value="SAM-dependent_MTases_sf"/>
</dbReference>
<dbReference type="Proteomes" id="UP000064137">
    <property type="component" value="Chromosome"/>
</dbReference>
<dbReference type="Gene3D" id="3.40.50.150">
    <property type="entry name" value="Vaccinia Virus protein VP39"/>
    <property type="match status" value="1"/>
</dbReference>
<dbReference type="PANTHER" id="PTHR43591:SF24">
    <property type="entry name" value="2-METHOXY-6-POLYPRENYL-1,4-BENZOQUINOL METHYLASE, MITOCHONDRIAL"/>
    <property type="match status" value="1"/>
</dbReference>
<dbReference type="OrthoDB" id="529208at2"/>
<gene>
    <name evidence="2" type="ORF">APT59_12730</name>
</gene>
<name>A0A0U4WQI8_9PSED</name>
<reference evidence="2 3" key="1">
    <citation type="submission" date="2016-01" db="EMBL/GenBank/DDBJ databases">
        <title>Annotation of Pseudomonas oryzihabitans USDA-ARS-USMARC-56511.</title>
        <authorList>
            <person name="Harhay G.P."/>
            <person name="Harhay D.M."/>
            <person name="Smith T.P.L."/>
            <person name="Bono J.L."/>
            <person name="Heaton M.P."/>
            <person name="Clawson M.L."/>
            <person name="Chitko-Mckown C.G."/>
            <person name="Capik S.F."/>
            <person name="DeDonder K.D."/>
            <person name="Apley M.D."/>
            <person name="Lubbers B.V."/>
            <person name="White B.J."/>
            <person name="Larson R.L."/>
        </authorList>
    </citation>
    <scope>NUCLEOTIDE SEQUENCE [LARGE SCALE GENOMIC DNA]</scope>
    <source>
        <strain evidence="2 3">USDA-ARS-USMARC-56511</strain>
    </source>
</reference>
<protein>
    <submittedName>
        <fullName evidence="2">SAM-dependent methyltransferase</fullName>
    </submittedName>
</protein>
<dbReference type="InterPro" id="IPR013216">
    <property type="entry name" value="Methyltransf_11"/>
</dbReference>
<dbReference type="EMBL" id="CP013987">
    <property type="protein sequence ID" value="ALZ85011.1"/>
    <property type="molecule type" value="Genomic_DNA"/>
</dbReference>
<dbReference type="GO" id="GO:0008757">
    <property type="term" value="F:S-adenosylmethionine-dependent methyltransferase activity"/>
    <property type="evidence" value="ECO:0007669"/>
    <property type="project" value="InterPro"/>
</dbReference>
<sequence length="254" mass="28495">MSGEHEQHVQQQFGATAEAYLTSAVHAQGAELAELRDAVAQREGAKVLDLGCGGGHVSYNVAPVAGQVVALDLAEEMLSVVKRTAAEQGLDNISVQPGMAEHLPFGDASFDFVFSRYSAHHWRDIGAALREVRRVLRHGGEMAIIDVISPANPRLDTYLQTVEILRDISHVRDYSFAEWHRLLDMARLGVTRCRRQRLRLDFASWTERMRTPEPQCQAIRSLQSKIGQEVRQYFEIDRDGSFSVDVMVLWAQPI</sequence>
<keyword evidence="2" id="KW-0808">Transferase</keyword>
<dbReference type="SUPFAM" id="SSF53335">
    <property type="entry name" value="S-adenosyl-L-methionine-dependent methyltransferases"/>
    <property type="match status" value="1"/>
</dbReference>
<evidence type="ECO:0000313" key="2">
    <source>
        <dbReference type="EMBL" id="ALZ85011.1"/>
    </source>
</evidence>
<keyword evidence="2" id="KW-0489">Methyltransferase</keyword>
<evidence type="ECO:0000259" key="1">
    <source>
        <dbReference type="Pfam" id="PF08241"/>
    </source>
</evidence>
<dbReference type="KEGG" id="por:APT59_12730"/>
<accession>A0A0U4WQI8</accession>
<dbReference type="AlphaFoldDB" id="A0A0U4WQI8"/>
<dbReference type="CDD" id="cd02440">
    <property type="entry name" value="AdoMet_MTases"/>
    <property type="match status" value="1"/>
</dbReference>
<evidence type="ECO:0000313" key="3">
    <source>
        <dbReference type="Proteomes" id="UP000064137"/>
    </source>
</evidence>